<evidence type="ECO:0000313" key="2">
    <source>
        <dbReference type="EMBL" id="KAE9403359.1"/>
    </source>
</evidence>
<gene>
    <name evidence="2" type="ORF">BT96DRAFT_1017067</name>
</gene>
<keyword evidence="1" id="KW-1133">Transmembrane helix</keyword>
<dbReference type="OrthoDB" id="2923771at2759"/>
<dbReference type="Proteomes" id="UP000799118">
    <property type="component" value="Unassembled WGS sequence"/>
</dbReference>
<reference evidence="2" key="1">
    <citation type="journal article" date="2019" name="Environ. Microbiol.">
        <title>Fungal ecological strategies reflected in gene transcription - a case study of two litter decomposers.</title>
        <authorList>
            <person name="Barbi F."/>
            <person name="Kohler A."/>
            <person name="Barry K."/>
            <person name="Baskaran P."/>
            <person name="Daum C."/>
            <person name="Fauchery L."/>
            <person name="Ihrmark K."/>
            <person name="Kuo A."/>
            <person name="LaButti K."/>
            <person name="Lipzen A."/>
            <person name="Morin E."/>
            <person name="Grigoriev I.V."/>
            <person name="Henrissat B."/>
            <person name="Lindahl B."/>
            <person name="Martin F."/>
        </authorList>
    </citation>
    <scope>NUCLEOTIDE SEQUENCE</scope>
    <source>
        <strain evidence="2">JB14</strain>
    </source>
</reference>
<feature type="transmembrane region" description="Helical" evidence="1">
    <location>
        <begin position="211"/>
        <end position="230"/>
    </location>
</feature>
<keyword evidence="3" id="KW-1185">Reference proteome</keyword>
<dbReference type="AlphaFoldDB" id="A0A6A4HXT2"/>
<organism evidence="2 3">
    <name type="scientific">Gymnopus androsaceus JB14</name>
    <dbReference type="NCBI Taxonomy" id="1447944"/>
    <lineage>
        <taxon>Eukaryota</taxon>
        <taxon>Fungi</taxon>
        <taxon>Dikarya</taxon>
        <taxon>Basidiomycota</taxon>
        <taxon>Agaricomycotina</taxon>
        <taxon>Agaricomycetes</taxon>
        <taxon>Agaricomycetidae</taxon>
        <taxon>Agaricales</taxon>
        <taxon>Marasmiineae</taxon>
        <taxon>Omphalotaceae</taxon>
        <taxon>Gymnopus</taxon>
    </lineage>
</organism>
<sequence length="328" mass="35735">MVPQRANPFLYMGKLRMHKVVYVTAMIGISVIVLAIFLGFGLDTLVIDGSPDAFQPHSVGGAPPRDGILLYGDIQDWDTDSKMLSLFWVPYICGVSFVGGDGACQDLGFLKKDVSFFLNADGIAKDGSANLDMSTALLNYSSAYSNAINLLDDPQSYNIEQVITTNLYNVWSSETNSHGFESEIVYPFDWYGLSFIMTAVEKDTNNTIPMAGARLVTLSLLYMSILIVCVRRKVPGSDGIALLFAGLFALPTIRGIFPGNPALGCLVDFVGLVPNLCIISGCAVTVLLVQLSRTKPESQFSIRGSCKDRIRMSRFIPLSRDLIELQAG</sequence>
<name>A0A6A4HXT2_9AGAR</name>
<feature type="transmembrane region" description="Helical" evidence="1">
    <location>
        <begin position="20"/>
        <end position="42"/>
    </location>
</feature>
<dbReference type="EMBL" id="ML769426">
    <property type="protein sequence ID" value="KAE9403359.1"/>
    <property type="molecule type" value="Genomic_DNA"/>
</dbReference>
<evidence type="ECO:0000313" key="3">
    <source>
        <dbReference type="Proteomes" id="UP000799118"/>
    </source>
</evidence>
<feature type="transmembrane region" description="Helical" evidence="1">
    <location>
        <begin position="239"/>
        <end position="257"/>
    </location>
</feature>
<accession>A0A6A4HXT2</accession>
<feature type="transmembrane region" description="Helical" evidence="1">
    <location>
        <begin position="269"/>
        <end position="289"/>
    </location>
</feature>
<proteinExistence type="predicted"/>
<evidence type="ECO:0000256" key="1">
    <source>
        <dbReference type="SAM" id="Phobius"/>
    </source>
</evidence>
<keyword evidence="1" id="KW-0472">Membrane</keyword>
<keyword evidence="1" id="KW-0812">Transmembrane</keyword>
<protein>
    <submittedName>
        <fullName evidence="2">Uncharacterized protein</fullName>
    </submittedName>
</protein>